<gene>
    <name evidence="7" type="ORF">EAY07_16575</name>
</gene>
<feature type="transmembrane region" description="Helical" evidence="6">
    <location>
        <begin position="351"/>
        <end position="369"/>
    </location>
</feature>
<dbReference type="PANTHER" id="PTHR30250:SF26">
    <property type="entry name" value="PSMA PROTEIN"/>
    <property type="match status" value="1"/>
</dbReference>
<evidence type="ECO:0008006" key="9">
    <source>
        <dbReference type="Google" id="ProtNLM"/>
    </source>
</evidence>
<dbReference type="EMBL" id="RDOM01000055">
    <property type="protein sequence ID" value="MBF4273611.1"/>
    <property type="molecule type" value="Genomic_DNA"/>
</dbReference>
<evidence type="ECO:0000256" key="5">
    <source>
        <dbReference type="ARBA" id="ARBA00023136"/>
    </source>
</evidence>
<feature type="transmembrane region" description="Helical" evidence="6">
    <location>
        <begin position="375"/>
        <end position="395"/>
    </location>
</feature>
<keyword evidence="5 6" id="KW-0472">Membrane</keyword>
<sequence>MVSKLIKLFYQLCGVIDVATISAANFLISFFIIRELGPKDYAVYMNFFSGLMLISTLQNAFFHTTLSVKYAKISEYEIKIRKSNALCVFANIIHMALIVPEFFLVKYFEFENSLFFLVYCSFFLYLSRDLYRVYNYVFELRGTIVLSAIVSLFTTMLGLLYLFFNESDVTLNYIYLVSIISGVISIVIITYKLKFRLPTISEMKVSYYDLWSVGRWSSVGSLATWAQNNSYTYLATLIIGVEATAVLAIARLIVMPINLVASGIYMSEKPRWAKLYKNDKNTLKNVSVKIILSMFLFITVYSILVLSNFNYIEMIFETKVRFDLLCCWLSVCMVQVFKFSNSNILNVAEEFKYLAVMGVIVSTLGVAASTILGTYYGAIGIIVGYLIGELLHFCCSQYKIISKRLFYAN</sequence>
<organism evidence="7 8">
    <name type="scientific">Vibrio anguillarum</name>
    <name type="common">Listonella anguillarum</name>
    <dbReference type="NCBI Taxonomy" id="55601"/>
    <lineage>
        <taxon>Bacteria</taxon>
        <taxon>Pseudomonadati</taxon>
        <taxon>Pseudomonadota</taxon>
        <taxon>Gammaproteobacteria</taxon>
        <taxon>Vibrionales</taxon>
        <taxon>Vibrionaceae</taxon>
        <taxon>Vibrio</taxon>
    </lineage>
</organism>
<proteinExistence type="predicted"/>
<dbReference type="KEGG" id="vau:VANGNB10_cI0800"/>
<feature type="transmembrane region" description="Helical" evidence="6">
    <location>
        <begin position="45"/>
        <end position="64"/>
    </location>
</feature>
<comment type="subcellular location">
    <subcellularLocation>
        <location evidence="1">Cell membrane</location>
        <topology evidence="1">Multi-pass membrane protein</topology>
    </subcellularLocation>
</comment>
<dbReference type="Proteomes" id="UP000722957">
    <property type="component" value="Unassembled WGS sequence"/>
</dbReference>
<feature type="transmembrane region" description="Helical" evidence="6">
    <location>
        <begin position="232"/>
        <end position="265"/>
    </location>
</feature>
<feature type="transmembrane region" description="Helical" evidence="6">
    <location>
        <begin position="114"/>
        <end position="131"/>
    </location>
</feature>
<evidence type="ECO:0000256" key="1">
    <source>
        <dbReference type="ARBA" id="ARBA00004651"/>
    </source>
</evidence>
<dbReference type="RefSeq" id="WP_013857364.1">
    <property type="nucleotide sequence ID" value="NZ_CP020534.1"/>
</dbReference>
<dbReference type="PANTHER" id="PTHR30250">
    <property type="entry name" value="PST FAMILY PREDICTED COLANIC ACID TRANSPORTER"/>
    <property type="match status" value="1"/>
</dbReference>
<evidence type="ECO:0000256" key="2">
    <source>
        <dbReference type="ARBA" id="ARBA00022475"/>
    </source>
</evidence>
<feature type="transmembrane region" description="Helical" evidence="6">
    <location>
        <begin position="85"/>
        <end position="108"/>
    </location>
</feature>
<accession>A0AAW4AJY6</accession>
<feature type="transmembrane region" description="Helical" evidence="6">
    <location>
        <begin position="12"/>
        <end position="33"/>
    </location>
</feature>
<keyword evidence="3 6" id="KW-0812">Transmembrane</keyword>
<comment type="caution">
    <text evidence="7">The sequence shown here is derived from an EMBL/GenBank/DDBJ whole genome shotgun (WGS) entry which is preliminary data.</text>
</comment>
<evidence type="ECO:0000313" key="8">
    <source>
        <dbReference type="Proteomes" id="UP000722957"/>
    </source>
</evidence>
<name>A0AAW4AJY6_VIBAN</name>
<feature type="transmembrane region" description="Helical" evidence="6">
    <location>
        <begin position="170"/>
        <end position="193"/>
    </location>
</feature>
<protein>
    <recommendedName>
        <fullName evidence="9">Polysaccharide biosynthesis protein</fullName>
    </recommendedName>
</protein>
<evidence type="ECO:0000256" key="3">
    <source>
        <dbReference type="ARBA" id="ARBA00022692"/>
    </source>
</evidence>
<evidence type="ECO:0000313" key="7">
    <source>
        <dbReference type="EMBL" id="MBF4273611.1"/>
    </source>
</evidence>
<reference evidence="7 8" key="1">
    <citation type="journal article" date="2021" name="PeerJ">
        <title>Analysis of 44 Vibrio anguillarum genomes reveals high genetic diversity.</title>
        <authorList>
            <person name="Hansen M.J."/>
            <person name="Dalsgaard I."/>
        </authorList>
    </citation>
    <scope>NUCLEOTIDE SEQUENCE [LARGE SCALE GENOMIC DNA]</scope>
    <source>
        <strain evidence="7 8">17-16730-2A</strain>
    </source>
</reference>
<feature type="transmembrane region" description="Helical" evidence="6">
    <location>
        <begin position="143"/>
        <end position="164"/>
    </location>
</feature>
<keyword evidence="2" id="KW-1003">Cell membrane</keyword>
<evidence type="ECO:0000256" key="6">
    <source>
        <dbReference type="SAM" id="Phobius"/>
    </source>
</evidence>
<dbReference type="GO" id="GO:0005886">
    <property type="term" value="C:plasma membrane"/>
    <property type="evidence" value="ECO:0007669"/>
    <property type="project" value="UniProtKB-SubCell"/>
</dbReference>
<keyword evidence="4 6" id="KW-1133">Transmembrane helix</keyword>
<dbReference type="AlphaFoldDB" id="A0AAW4AJY6"/>
<evidence type="ECO:0000256" key="4">
    <source>
        <dbReference type="ARBA" id="ARBA00022989"/>
    </source>
</evidence>
<dbReference type="InterPro" id="IPR050833">
    <property type="entry name" value="Poly_Biosynth_Transport"/>
</dbReference>
<feature type="transmembrane region" description="Helical" evidence="6">
    <location>
        <begin position="286"/>
        <end position="309"/>
    </location>
</feature>